<comment type="similarity">
    <text evidence="8">Belongs to the glutamate--cysteine ligase type 1 family.</text>
</comment>
<dbReference type="UniPathway" id="UPA00142">
    <property type="reaction ID" value="UER00209"/>
</dbReference>
<keyword evidence="12" id="KW-1185">Reference proteome</keyword>
<name>E6MFA0_9FIRM</name>
<organism evidence="11 12">
    <name type="scientific">Pseudoramibacter alactolyticus ATCC 23263</name>
    <dbReference type="NCBI Taxonomy" id="887929"/>
    <lineage>
        <taxon>Bacteria</taxon>
        <taxon>Bacillati</taxon>
        <taxon>Bacillota</taxon>
        <taxon>Clostridia</taxon>
        <taxon>Eubacteriales</taxon>
        <taxon>Eubacteriaceae</taxon>
        <taxon>Pseudoramibacter</taxon>
    </lineage>
</organism>
<comment type="pathway">
    <text evidence="1 9">Sulfur metabolism; glutathione biosynthesis; glutathione from L-cysteine and L-glutamate: step 1/2.</text>
</comment>
<proteinExistence type="inferred from homology"/>
<evidence type="ECO:0000313" key="12">
    <source>
        <dbReference type="Proteomes" id="UP000004754"/>
    </source>
</evidence>
<dbReference type="EMBL" id="AEQN01000011">
    <property type="protein sequence ID" value="EFV02260.1"/>
    <property type="molecule type" value="Genomic_DNA"/>
</dbReference>
<dbReference type="GO" id="GO:0006750">
    <property type="term" value="P:glutathione biosynthetic process"/>
    <property type="evidence" value="ECO:0007669"/>
    <property type="project" value="UniProtKB-UniPathway"/>
</dbReference>
<dbReference type="HOGENOM" id="CLU_020728_2_1_9"/>
<evidence type="ECO:0000259" key="10">
    <source>
        <dbReference type="Pfam" id="PF04262"/>
    </source>
</evidence>
<dbReference type="SUPFAM" id="SSF55931">
    <property type="entry name" value="Glutamine synthetase/guanido kinase"/>
    <property type="match status" value="1"/>
</dbReference>
<evidence type="ECO:0000256" key="8">
    <source>
        <dbReference type="RuleBase" id="RU003544"/>
    </source>
</evidence>
<dbReference type="PANTHER" id="PTHR38761">
    <property type="entry name" value="GLUTAMATE--CYSTEINE LIGASE"/>
    <property type="match status" value="1"/>
</dbReference>
<evidence type="ECO:0000256" key="9">
    <source>
        <dbReference type="RuleBase" id="RU004391"/>
    </source>
</evidence>
<evidence type="ECO:0000256" key="6">
    <source>
        <dbReference type="ARBA" id="ARBA00022840"/>
    </source>
</evidence>
<dbReference type="Pfam" id="PF04262">
    <property type="entry name" value="Glu_cys_ligase"/>
    <property type="match status" value="2"/>
</dbReference>
<keyword evidence="5" id="KW-0547">Nucleotide-binding</keyword>
<dbReference type="GO" id="GO:0004357">
    <property type="term" value="F:glutamate-cysteine ligase activity"/>
    <property type="evidence" value="ECO:0007669"/>
    <property type="project" value="UniProtKB-EC"/>
</dbReference>
<evidence type="ECO:0000256" key="3">
    <source>
        <dbReference type="ARBA" id="ARBA00022598"/>
    </source>
</evidence>
<dbReference type="PANTHER" id="PTHR38761:SF1">
    <property type="entry name" value="GLUTAMATE--CYSTEINE LIGASE"/>
    <property type="match status" value="1"/>
</dbReference>
<keyword evidence="3 8" id="KW-0436">Ligase</keyword>
<dbReference type="InterPro" id="IPR014746">
    <property type="entry name" value="Gln_synth/guanido_kin_cat_dom"/>
</dbReference>
<dbReference type="eggNOG" id="COG2918">
    <property type="taxonomic scope" value="Bacteria"/>
</dbReference>
<comment type="catalytic activity">
    <reaction evidence="7 9">
        <text>L-cysteine + L-glutamate + ATP = gamma-L-glutamyl-L-cysteine + ADP + phosphate + H(+)</text>
        <dbReference type="Rhea" id="RHEA:13285"/>
        <dbReference type="ChEBI" id="CHEBI:15378"/>
        <dbReference type="ChEBI" id="CHEBI:29985"/>
        <dbReference type="ChEBI" id="CHEBI:30616"/>
        <dbReference type="ChEBI" id="CHEBI:35235"/>
        <dbReference type="ChEBI" id="CHEBI:43474"/>
        <dbReference type="ChEBI" id="CHEBI:58173"/>
        <dbReference type="ChEBI" id="CHEBI:456216"/>
        <dbReference type="EC" id="6.3.2.2"/>
    </reaction>
</comment>
<evidence type="ECO:0000313" key="11">
    <source>
        <dbReference type="EMBL" id="EFV02260.1"/>
    </source>
</evidence>
<dbReference type="GO" id="GO:0005524">
    <property type="term" value="F:ATP binding"/>
    <property type="evidence" value="ECO:0007669"/>
    <property type="project" value="UniProtKB-KW"/>
</dbReference>
<comment type="caution">
    <text evidence="11">The sequence shown here is derived from an EMBL/GenBank/DDBJ whole genome shotgun (WGS) entry which is preliminary data.</text>
</comment>
<evidence type="ECO:0000256" key="5">
    <source>
        <dbReference type="ARBA" id="ARBA00022741"/>
    </source>
</evidence>
<protein>
    <recommendedName>
        <fullName evidence="2 9">Glutamate--cysteine ligase</fullName>
        <ecNumber evidence="2 9">6.3.2.2</ecNumber>
    </recommendedName>
</protein>
<dbReference type="EC" id="6.3.2.2" evidence="2 9"/>
<keyword evidence="6" id="KW-0067">ATP-binding</keyword>
<feature type="domain" description="Glutamate--cysteine ligase" evidence="10">
    <location>
        <begin position="11"/>
        <end position="270"/>
    </location>
</feature>
<evidence type="ECO:0000256" key="2">
    <source>
        <dbReference type="ARBA" id="ARBA00012220"/>
    </source>
</evidence>
<accession>E6MFA0</accession>
<dbReference type="Proteomes" id="UP000004754">
    <property type="component" value="Unassembled WGS sequence"/>
</dbReference>
<dbReference type="GO" id="GO:0005829">
    <property type="term" value="C:cytosol"/>
    <property type="evidence" value="ECO:0007669"/>
    <property type="project" value="TreeGrafter"/>
</dbReference>
<dbReference type="OrthoDB" id="9803907at2"/>
<evidence type="ECO:0000256" key="4">
    <source>
        <dbReference type="ARBA" id="ARBA00022684"/>
    </source>
</evidence>
<reference evidence="11 12" key="1">
    <citation type="submission" date="2010-12" db="EMBL/GenBank/DDBJ databases">
        <authorList>
            <person name="Muzny D."/>
            <person name="Qin X."/>
            <person name="Deng J."/>
            <person name="Jiang H."/>
            <person name="Liu Y."/>
            <person name="Qu J."/>
            <person name="Song X.-Z."/>
            <person name="Zhang L."/>
            <person name="Thornton R."/>
            <person name="Coyle M."/>
            <person name="Francisco L."/>
            <person name="Jackson L."/>
            <person name="Javaid M."/>
            <person name="Korchina V."/>
            <person name="Kovar C."/>
            <person name="Mata R."/>
            <person name="Mathew T."/>
            <person name="Ngo R."/>
            <person name="Nguyen L."/>
            <person name="Nguyen N."/>
            <person name="Okwuonu G."/>
            <person name="Ongeri F."/>
            <person name="Pham C."/>
            <person name="Simmons D."/>
            <person name="Wilczek-Boney K."/>
            <person name="Hale W."/>
            <person name="Jakkamsetti A."/>
            <person name="Pham P."/>
            <person name="Ruth R."/>
            <person name="San Lucas F."/>
            <person name="Warren J."/>
            <person name="Zhang J."/>
            <person name="Zhao Z."/>
            <person name="Zhou C."/>
            <person name="Zhu D."/>
            <person name="Lee S."/>
            <person name="Bess C."/>
            <person name="Blankenburg K."/>
            <person name="Forbes L."/>
            <person name="Fu Q."/>
            <person name="Gubbala S."/>
            <person name="Hirani K."/>
            <person name="Jayaseelan J.C."/>
            <person name="Lara F."/>
            <person name="Munidasa M."/>
            <person name="Palculict T."/>
            <person name="Patil S."/>
            <person name="Pu L.-L."/>
            <person name="Saada N."/>
            <person name="Tang L."/>
            <person name="Weissenberger G."/>
            <person name="Zhu Y."/>
            <person name="Hemphill L."/>
            <person name="Shang Y."/>
            <person name="Youmans B."/>
            <person name="Ayvaz T."/>
            <person name="Ross M."/>
            <person name="Santibanez J."/>
            <person name="Aqrawi P."/>
            <person name="Gross S."/>
            <person name="Joshi V."/>
            <person name="Fowler G."/>
            <person name="Nazareth L."/>
            <person name="Reid J."/>
            <person name="Worley K."/>
            <person name="Petrosino J."/>
            <person name="Highlander S."/>
            <person name="Gibbs R."/>
        </authorList>
    </citation>
    <scope>NUCLEOTIDE SEQUENCE [LARGE SCALE GENOMIC DNA]</scope>
    <source>
        <strain evidence="11 12">ATCC 23263</strain>
    </source>
</reference>
<gene>
    <name evidence="11" type="ORF">HMP0721_0683</name>
</gene>
<feature type="domain" description="Glutamate--cysteine ligase" evidence="10">
    <location>
        <begin position="274"/>
        <end position="348"/>
    </location>
</feature>
<dbReference type="AlphaFoldDB" id="E6MFA0"/>
<dbReference type="Gene3D" id="3.30.590.20">
    <property type="match status" value="1"/>
</dbReference>
<dbReference type="InterPro" id="IPR007370">
    <property type="entry name" value="Glu_cys_ligase"/>
</dbReference>
<evidence type="ECO:0000256" key="1">
    <source>
        <dbReference type="ARBA" id="ARBA00005006"/>
    </source>
</evidence>
<keyword evidence="4 8" id="KW-0317">Glutathione biosynthesis</keyword>
<sequence>MMKDYFTIENIQRVVSSDALLAGSFGIEREGLRVKADGALALTPHPAVFGNKLTNPLITTDFSESQIEIVTPALSSVEKTYQLLSHLTDLVEIALPRGEFFWPNSMPCVLPPLDQIPIAHYEGAPDAEASMLYRRGLAQKYGAQKQMLSGIHFNYSLAEETIKTLYCDAKQKESSLSYQAFKDELYLKIARNYLRYRWLIIYLSGATSAAHATFAKECLRLMPNQDGAQGHFSEAGPSYRNGTTGYKNIDPLYPRYDSCVHFAGDVAAFVQEGKLSQPKELYAQVRLKPKDPKDWLHSLAKDGIDYIEMRTMDLNPFDKCGISLIDMQLMHQMMLYCLLKPESDTDFAAVQVEAVRNENLAAERGFCDDLMLSRDGEAVGFKTWALELIDEMLDMDDRLSLGRQKMLKTIRRRITHPETTYAAKLNASIKEMSFLETNLALAAEYRIESKVATQLGLQKGDAWLAQYDGPALPGRRIAAE</sequence>
<dbReference type="STRING" id="887929.HMP0721_0683"/>
<dbReference type="InterPro" id="IPR006334">
    <property type="entry name" value="Glut_cys_ligase"/>
</dbReference>
<evidence type="ECO:0000256" key="7">
    <source>
        <dbReference type="ARBA" id="ARBA00048819"/>
    </source>
</evidence>
<dbReference type="RefSeq" id="WP_006598105.1">
    <property type="nucleotide sequence ID" value="NZ_GL622359.1"/>
</dbReference>
<dbReference type="GO" id="GO:0046872">
    <property type="term" value="F:metal ion binding"/>
    <property type="evidence" value="ECO:0007669"/>
    <property type="project" value="TreeGrafter"/>
</dbReference>